<dbReference type="NCBIfam" id="TIGR04371">
    <property type="entry name" value="methyltran_NanM"/>
    <property type="match status" value="1"/>
</dbReference>
<dbReference type="CDD" id="cd02440">
    <property type="entry name" value="AdoMet_MTases"/>
    <property type="match status" value="1"/>
</dbReference>
<proteinExistence type="predicted"/>
<dbReference type="InterPro" id="IPR030807">
    <property type="entry name" value="Methyltran_NanM"/>
</dbReference>
<keyword evidence="2" id="KW-1185">Reference proteome</keyword>
<dbReference type="Gene3D" id="3.40.50.150">
    <property type="entry name" value="Vaccinia Virus protein VP39"/>
    <property type="match status" value="1"/>
</dbReference>
<dbReference type="SUPFAM" id="SSF53335">
    <property type="entry name" value="S-adenosyl-L-methionine-dependent methyltransferases"/>
    <property type="match status" value="1"/>
</dbReference>
<evidence type="ECO:0000313" key="2">
    <source>
        <dbReference type="Proteomes" id="UP001589610"/>
    </source>
</evidence>
<comment type="caution">
    <text evidence="1">The sequence shown here is derived from an EMBL/GenBank/DDBJ whole genome shotgun (WGS) entry which is preliminary data.</text>
</comment>
<dbReference type="RefSeq" id="WP_344748340.1">
    <property type="nucleotide sequence ID" value="NZ_BAAAWW010000155.1"/>
</dbReference>
<dbReference type="GO" id="GO:0008168">
    <property type="term" value="F:methyltransferase activity"/>
    <property type="evidence" value="ECO:0007669"/>
    <property type="project" value="UniProtKB-KW"/>
</dbReference>
<protein>
    <submittedName>
        <fullName evidence="1">Sugar O-methyltransferase</fullName>
        <ecNumber evidence="1">2.1.1.-</ecNumber>
    </submittedName>
</protein>
<dbReference type="EC" id="2.1.1.-" evidence="1"/>
<dbReference type="GO" id="GO:0032259">
    <property type="term" value="P:methylation"/>
    <property type="evidence" value="ECO:0007669"/>
    <property type="project" value="UniProtKB-KW"/>
</dbReference>
<reference evidence="1 2" key="1">
    <citation type="submission" date="2024-09" db="EMBL/GenBank/DDBJ databases">
        <authorList>
            <person name="Sun Q."/>
            <person name="Mori K."/>
        </authorList>
    </citation>
    <scope>NUCLEOTIDE SEQUENCE [LARGE SCALE GENOMIC DNA]</scope>
    <source>
        <strain evidence="1 2">JCM 3028</strain>
    </source>
</reference>
<dbReference type="EMBL" id="JBHMBS010000001">
    <property type="protein sequence ID" value="MFB9673920.1"/>
    <property type="molecule type" value="Genomic_DNA"/>
</dbReference>
<sequence>MSHKYGQSPQWAHINENNLALDEIPDLSRFKSSRVNYKLALWNPEVNGRRYLKTLIHNLGLQLSPENWERMLRIRNRQLGEPVAVTLRGESICLDYLQAVLELDFMARSVKMDGARILEIGAGYGRSCHAILSNHDVAEYHIIDLENCLRLSREYLRAVLTGEQFEKIRFLGIDEVEDLYGGEPFDLCVNIDSFAEMPANTVENYLSLIDGIATHLYTKNPVGKYLDPDLDGHYEGQAVVQQALASGLLREIIDVHDSAAVQAQSERFLEVYQPGDDWRLVADGWGTPWSYYWQALYAKS</sequence>
<name>A0ABV5T686_9ACTN</name>
<accession>A0ABV5T686</accession>
<dbReference type="InterPro" id="IPR029063">
    <property type="entry name" value="SAM-dependent_MTases_sf"/>
</dbReference>
<keyword evidence="1" id="KW-0489">Methyltransferase</keyword>
<gene>
    <name evidence="1" type="ORF">ACFFRH_00360</name>
</gene>
<dbReference type="Proteomes" id="UP001589610">
    <property type="component" value="Unassembled WGS sequence"/>
</dbReference>
<organism evidence="1 2">
    <name type="scientific">Streptosporangium vulgare</name>
    <dbReference type="NCBI Taxonomy" id="46190"/>
    <lineage>
        <taxon>Bacteria</taxon>
        <taxon>Bacillati</taxon>
        <taxon>Actinomycetota</taxon>
        <taxon>Actinomycetes</taxon>
        <taxon>Streptosporangiales</taxon>
        <taxon>Streptosporangiaceae</taxon>
        <taxon>Streptosporangium</taxon>
    </lineage>
</organism>
<keyword evidence="1" id="KW-0808">Transferase</keyword>
<evidence type="ECO:0000313" key="1">
    <source>
        <dbReference type="EMBL" id="MFB9673920.1"/>
    </source>
</evidence>